<dbReference type="EMBL" id="MU863683">
    <property type="protein sequence ID" value="KAK4097144.1"/>
    <property type="molecule type" value="Genomic_DNA"/>
</dbReference>
<feature type="compositionally biased region" description="Pro residues" evidence="1">
    <location>
        <begin position="24"/>
        <end position="42"/>
    </location>
</feature>
<comment type="caution">
    <text evidence="2">The sequence shown here is derived from an EMBL/GenBank/DDBJ whole genome shotgun (WGS) entry which is preliminary data.</text>
</comment>
<evidence type="ECO:0000313" key="3">
    <source>
        <dbReference type="Proteomes" id="UP001305647"/>
    </source>
</evidence>
<evidence type="ECO:0000313" key="2">
    <source>
        <dbReference type="EMBL" id="KAK4097144.1"/>
    </source>
</evidence>
<gene>
    <name evidence="2" type="ORF">N658DRAFT_500746</name>
</gene>
<sequence length="67" mass="7326">MQLSRAPTRAQGEGHRGHHGPSPSHYPPPFPPSFPTDRPPPGDLSQRIARPHSGKTYIPPTWGSNPK</sequence>
<dbReference type="AlphaFoldDB" id="A0AAN6PUZ9"/>
<keyword evidence="3" id="KW-1185">Reference proteome</keyword>
<organism evidence="2 3">
    <name type="scientific">Parathielavia hyrcaniae</name>
    <dbReference type="NCBI Taxonomy" id="113614"/>
    <lineage>
        <taxon>Eukaryota</taxon>
        <taxon>Fungi</taxon>
        <taxon>Dikarya</taxon>
        <taxon>Ascomycota</taxon>
        <taxon>Pezizomycotina</taxon>
        <taxon>Sordariomycetes</taxon>
        <taxon>Sordariomycetidae</taxon>
        <taxon>Sordariales</taxon>
        <taxon>Chaetomiaceae</taxon>
        <taxon>Parathielavia</taxon>
    </lineage>
</organism>
<dbReference type="Proteomes" id="UP001305647">
    <property type="component" value="Unassembled WGS sequence"/>
</dbReference>
<proteinExistence type="predicted"/>
<accession>A0AAN6PUZ9</accession>
<feature type="region of interest" description="Disordered" evidence="1">
    <location>
        <begin position="1"/>
        <end position="67"/>
    </location>
</feature>
<reference evidence="2" key="2">
    <citation type="submission" date="2023-05" db="EMBL/GenBank/DDBJ databases">
        <authorList>
            <consortium name="Lawrence Berkeley National Laboratory"/>
            <person name="Steindorff A."/>
            <person name="Hensen N."/>
            <person name="Bonometti L."/>
            <person name="Westerberg I."/>
            <person name="Brannstrom I.O."/>
            <person name="Guillou S."/>
            <person name="Cros-Aarteil S."/>
            <person name="Calhoun S."/>
            <person name="Haridas S."/>
            <person name="Kuo A."/>
            <person name="Mondo S."/>
            <person name="Pangilinan J."/>
            <person name="Riley R."/>
            <person name="Labutti K."/>
            <person name="Andreopoulos B."/>
            <person name="Lipzen A."/>
            <person name="Chen C."/>
            <person name="Yanf M."/>
            <person name="Daum C."/>
            <person name="Ng V."/>
            <person name="Clum A."/>
            <person name="Ohm R."/>
            <person name="Martin F."/>
            <person name="Silar P."/>
            <person name="Natvig D."/>
            <person name="Lalanne C."/>
            <person name="Gautier V."/>
            <person name="Ament-Velasquez S.L."/>
            <person name="Kruys A."/>
            <person name="Hutchinson M.I."/>
            <person name="Powell A.J."/>
            <person name="Barry K."/>
            <person name="Miller A.N."/>
            <person name="Grigoriev I.V."/>
            <person name="Debuchy R."/>
            <person name="Gladieux P."/>
            <person name="Thoren M.H."/>
            <person name="Johannesson H."/>
        </authorList>
    </citation>
    <scope>NUCLEOTIDE SEQUENCE</scope>
    <source>
        <strain evidence="2">CBS 757.83</strain>
    </source>
</reference>
<name>A0AAN6PUZ9_9PEZI</name>
<evidence type="ECO:0000256" key="1">
    <source>
        <dbReference type="SAM" id="MobiDB-lite"/>
    </source>
</evidence>
<reference evidence="2" key="1">
    <citation type="journal article" date="2023" name="Mol. Phylogenet. Evol.">
        <title>Genome-scale phylogeny and comparative genomics of the fungal order Sordariales.</title>
        <authorList>
            <person name="Hensen N."/>
            <person name="Bonometti L."/>
            <person name="Westerberg I."/>
            <person name="Brannstrom I.O."/>
            <person name="Guillou S."/>
            <person name="Cros-Aarteil S."/>
            <person name="Calhoun S."/>
            <person name="Haridas S."/>
            <person name="Kuo A."/>
            <person name="Mondo S."/>
            <person name="Pangilinan J."/>
            <person name="Riley R."/>
            <person name="LaButti K."/>
            <person name="Andreopoulos B."/>
            <person name="Lipzen A."/>
            <person name="Chen C."/>
            <person name="Yan M."/>
            <person name="Daum C."/>
            <person name="Ng V."/>
            <person name="Clum A."/>
            <person name="Steindorff A."/>
            <person name="Ohm R.A."/>
            <person name="Martin F."/>
            <person name="Silar P."/>
            <person name="Natvig D.O."/>
            <person name="Lalanne C."/>
            <person name="Gautier V."/>
            <person name="Ament-Velasquez S.L."/>
            <person name="Kruys A."/>
            <person name="Hutchinson M.I."/>
            <person name="Powell A.J."/>
            <person name="Barry K."/>
            <person name="Miller A.N."/>
            <person name="Grigoriev I.V."/>
            <person name="Debuchy R."/>
            <person name="Gladieux P."/>
            <person name="Hiltunen Thoren M."/>
            <person name="Johannesson H."/>
        </authorList>
    </citation>
    <scope>NUCLEOTIDE SEQUENCE</scope>
    <source>
        <strain evidence="2">CBS 757.83</strain>
    </source>
</reference>
<protein>
    <submittedName>
        <fullName evidence="2">Uncharacterized protein</fullName>
    </submittedName>
</protein>